<dbReference type="RefSeq" id="XP_013259339.1">
    <property type="nucleotide sequence ID" value="XM_013403885.1"/>
</dbReference>
<dbReference type="HOGENOM" id="CLU_1454418_0_0_1"/>
<evidence type="ECO:0000313" key="2">
    <source>
        <dbReference type="EMBL" id="KEF56749.1"/>
    </source>
</evidence>
<feature type="transmembrane region" description="Helical" evidence="1">
    <location>
        <begin position="111"/>
        <end position="130"/>
    </location>
</feature>
<dbReference type="Proteomes" id="UP000027920">
    <property type="component" value="Unassembled WGS sequence"/>
</dbReference>
<dbReference type="EMBL" id="AMGV01000005">
    <property type="protein sequence ID" value="KEF56749.1"/>
    <property type="molecule type" value="Genomic_DNA"/>
</dbReference>
<proteinExistence type="predicted"/>
<keyword evidence="1" id="KW-0812">Transmembrane</keyword>
<gene>
    <name evidence="2" type="ORF">A1O9_06939</name>
</gene>
<sequence>MPYSSVLSPDSDLRGTYRCLPPRYQIQGTYDPPSEYALVGSRVCLGGIFHQALCIIHSKFPKSAVQDPQHIYSWLSCLDSAMTLLSFQDFQAQNCVVNGQRTPLNRYQRSLSIHNFFLAATILFAGLFLIRDKSKVRFPLCASLKLSKADMLVALEKSIATFERDDAESHESSRASKLLSAMLHEI</sequence>
<keyword evidence="3" id="KW-1185">Reference proteome</keyword>
<evidence type="ECO:0000313" key="3">
    <source>
        <dbReference type="Proteomes" id="UP000027920"/>
    </source>
</evidence>
<dbReference type="GeneID" id="25281853"/>
<comment type="caution">
    <text evidence="2">The sequence shown here is derived from an EMBL/GenBank/DDBJ whole genome shotgun (WGS) entry which is preliminary data.</text>
</comment>
<keyword evidence="1" id="KW-1133">Transmembrane helix</keyword>
<organism evidence="2 3">
    <name type="scientific">Exophiala aquamarina CBS 119918</name>
    <dbReference type="NCBI Taxonomy" id="1182545"/>
    <lineage>
        <taxon>Eukaryota</taxon>
        <taxon>Fungi</taxon>
        <taxon>Dikarya</taxon>
        <taxon>Ascomycota</taxon>
        <taxon>Pezizomycotina</taxon>
        <taxon>Eurotiomycetes</taxon>
        <taxon>Chaetothyriomycetidae</taxon>
        <taxon>Chaetothyriales</taxon>
        <taxon>Herpotrichiellaceae</taxon>
        <taxon>Exophiala</taxon>
    </lineage>
</organism>
<keyword evidence="1" id="KW-0472">Membrane</keyword>
<evidence type="ECO:0000256" key="1">
    <source>
        <dbReference type="SAM" id="Phobius"/>
    </source>
</evidence>
<accession>A0A072P9H0</accession>
<dbReference type="STRING" id="1182545.A0A072P9H0"/>
<reference evidence="2 3" key="1">
    <citation type="submission" date="2013-03" db="EMBL/GenBank/DDBJ databases">
        <title>The Genome Sequence of Exophiala aquamarina CBS 119918.</title>
        <authorList>
            <consortium name="The Broad Institute Genomics Platform"/>
            <person name="Cuomo C."/>
            <person name="de Hoog S."/>
            <person name="Gorbushina A."/>
            <person name="Walker B."/>
            <person name="Young S.K."/>
            <person name="Zeng Q."/>
            <person name="Gargeya S."/>
            <person name="Fitzgerald M."/>
            <person name="Haas B."/>
            <person name="Abouelleil A."/>
            <person name="Allen A.W."/>
            <person name="Alvarado L."/>
            <person name="Arachchi H.M."/>
            <person name="Berlin A.M."/>
            <person name="Chapman S.B."/>
            <person name="Gainer-Dewar J."/>
            <person name="Goldberg J."/>
            <person name="Griggs A."/>
            <person name="Gujja S."/>
            <person name="Hansen M."/>
            <person name="Howarth C."/>
            <person name="Imamovic A."/>
            <person name="Ireland A."/>
            <person name="Larimer J."/>
            <person name="McCowan C."/>
            <person name="Murphy C."/>
            <person name="Pearson M."/>
            <person name="Poon T.W."/>
            <person name="Priest M."/>
            <person name="Roberts A."/>
            <person name="Saif S."/>
            <person name="Shea T."/>
            <person name="Sisk P."/>
            <person name="Sykes S."/>
            <person name="Wortman J."/>
            <person name="Nusbaum C."/>
            <person name="Birren B."/>
        </authorList>
    </citation>
    <scope>NUCLEOTIDE SEQUENCE [LARGE SCALE GENOMIC DNA]</scope>
    <source>
        <strain evidence="2 3">CBS 119918</strain>
    </source>
</reference>
<dbReference type="AlphaFoldDB" id="A0A072P9H0"/>
<protein>
    <submittedName>
        <fullName evidence="2">Uncharacterized protein</fullName>
    </submittedName>
</protein>
<name>A0A072P9H0_9EURO</name>
<dbReference type="VEuPathDB" id="FungiDB:A1O9_06939"/>